<dbReference type="Proteomes" id="UP001626550">
    <property type="component" value="Unassembled WGS sequence"/>
</dbReference>
<evidence type="ECO:0000313" key="3">
    <source>
        <dbReference type="Proteomes" id="UP001626550"/>
    </source>
</evidence>
<organism evidence="2 3">
    <name type="scientific">Cichlidogyrus casuarinus</name>
    <dbReference type="NCBI Taxonomy" id="1844966"/>
    <lineage>
        <taxon>Eukaryota</taxon>
        <taxon>Metazoa</taxon>
        <taxon>Spiralia</taxon>
        <taxon>Lophotrochozoa</taxon>
        <taxon>Platyhelminthes</taxon>
        <taxon>Monogenea</taxon>
        <taxon>Monopisthocotylea</taxon>
        <taxon>Dactylogyridea</taxon>
        <taxon>Ancyrocephalidae</taxon>
        <taxon>Cichlidogyrus</taxon>
    </lineage>
</organism>
<evidence type="ECO:0000313" key="2">
    <source>
        <dbReference type="EMBL" id="KAL3310038.1"/>
    </source>
</evidence>
<sequence length="155" mass="16921">MDDFSIRGKCLPRGSNGSGSDYRFGFNSNSRIEQYDNVPTIPTDRYKGNYEKFGDRTPKPVSPGNAAATQKEKDIQELLRLLAAVAGLSILSCDKEGEKCGLNPLTECCSGLECQKNGLLKIRGRCVKAGGLRDRIFAGASEKAKDVFKLLKLVN</sequence>
<name>A0ABD2PSL0_9PLAT</name>
<dbReference type="AlphaFoldDB" id="A0ABD2PSL0"/>
<feature type="region of interest" description="Disordered" evidence="1">
    <location>
        <begin position="50"/>
        <end position="69"/>
    </location>
</feature>
<protein>
    <submittedName>
        <fullName evidence="2">Uncharacterized protein</fullName>
    </submittedName>
</protein>
<dbReference type="EMBL" id="JBJKFK010003302">
    <property type="protein sequence ID" value="KAL3310038.1"/>
    <property type="molecule type" value="Genomic_DNA"/>
</dbReference>
<comment type="caution">
    <text evidence="2">The sequence shown here is derived from an EMBL/GenBank/DDBJ whole genome shotgun (WGS) entry which is preliminary data.</text>
</comment>
<evidence type="ECO:0000256" key="1">
    <source>
        <dbReference type="SAM" id="MobiDB-lite"/>
    </source>
</evidence>
<reference evidence="2 3" key="1">
    <citation type="submission" date="2024-11" db="EMBL/GenBank/DDBJ databases">
        <title>Adaptive evolution of stress response genes in parasites aligns with host niche diversity.</title>
        <authorList>
            <person name="Hahn C."/>
            <person name="Resl P."/>
        </authorList>
    </citation>
    <scope>NUCLEOTIDE SEQUENCE [LARGE SCALE GENOMIC DNA]</scope>
    <source>
        <strain evidence="2">EGGRZ-B1_66</strain>
        <tissue evidence="2">Body</tissue>
    </source>
</reference>
<keyword evidence="3" id="KW-1185">Reference proteome</keyword>
<proteinExistence type="predicted"/>
<gene>
    <name evidence="2" type="ORF">Ciccas_011403</name>
</gene>
<accession>A0ABD2PSL0</accession>